<evidence type="ECO:0000313" key="3">
    <source>
        <dbReference type="Proteomes" id="UP001524502"/>
    </source>
</evidence>
<dbReference type="InterPro" id="IPR011059">
    <property type="entry name" value="Metal-dep_hydrolase_composite"/>
</dbReference>
<dbReference type="InterPro" id="IPR033932">
    <property type="entry name" value="YtcJ-like"/>
</dbReference>
<evidence type="ECO:0000259" key="1">
    <source>
        <dbReference type="Pfam" id="PF07969"/>
    </source>
</evidence>
<dbReference type="Gene3D" id="2.30.40.10">
    <property type="entry name" value="Urease, subunit C, domain 1"/>
    <property type="match status" value="1"/>
</dbReference>
<evidence type="ECO:0000313" key="2">
    <source>
        <dbReference type="EMBL" id="MCQ4635380.1"/>
    </source>
</evidence>
<comment type="caution">
    <text evidence="2">The sequence shown here is derived from an EMBL/GenBank/DDBJ whole genome shotgun (WGS) entry which is preliminary data.</text>
</comment>
<sequence length="521" mass="58645">MDEKLSLRTERRSMDCDYILTGKKIYTLDEDHPAADWIAVKDKKIVKVGDGPIPEGCMKKDFGDSVIIPGLIDSHVHAGQTAIMTGGVNLINASTIGEVLALIEERCKTTEDDLVFAPFFIVAQIKEGRFPTRQELDSVSHGKKVMVISITLHTSAINTAAYEAVDYHGNTYGLTMDENGEFNGYLAEDEVNFYTLGELIAGISEEKYDSYITQFAQMCVENGITTAHCLEGQFVTGDIDLDLWIKRLEKDDLPLHCVLYPQMWDYEKSRKYNLPRHGGCLTLDGADLDYTMALDEPYTCKPEVRGDLYRKDSEVYNLTAKAYADNKQIAFHAMGERAIDQVMDAYRRVIAEQGQKNLRLRVEHFTLPRESHIKMAAELGIVVSQQPEYTYLFGSPGGPIEQWFGEERNKRMEPYKYISDQGVIVAGGSDSPVNGLNPLTGIQGLVNARFDTRRMSVTEALKVYTYNAAYAAFEENERGTIKEGYYADFTILEEDPYEASDRIDEIQVKGTISEGRIVFEK</sequence>
<dbReference type="Gene3D" id="3.10.310.70">
    <property type="match status" value="1"/>
</dbReference>
<dbReference type="InterPro" id="IPR032466">
    <property type="entry name" value="Metal_Hydrolase"/>
</dbReference>
<name>A0ABT1RJL7_9FIRM</name>
<dbReference type="Pfam" id="PF07969">
    <property type="entry name" value="Amidohydro_3"/>
    <property type="match status" value="1"/>
</dbReference>
<dbReference type="Proteomes" id="UP001524502">
    <property type="component" value="Unassembled WGS sequence"/>
</dbReference>
<feature type="domain" description="Amidohydrolase 3" evidence="1">
    <location>
        <begin position="65"/>
        <end position="519"/>
    </location>
</feature>
<dbReference type="EMBL" id="JANFXK010000001">
    <property type="protein sequence ID" value="MCQ4635380.1"/>
    <property type="molecule type" value="Genomic_DNA"/>
</dbReference>
<gene>
    <name evidence="2" type="ORF">NE619_01445</name>
</gene>
<dbReference type="CDD" id="cd01300">
    <property type="entry name" value="YtcJ_like"/>
    <property type="match status" value="1"/>
</dbReference>
<reference evidence="2 3" key="1">
    <citation type="submission" date="2022-06" db="EMBL/GenBank/DDBJ databases">
        <title>Isolation of gut microbiota from human fecal samples.</title>
        <authorList>
            <person name="Pamer E.G."/>
            <person name="Barat B."/>
            <person name="Waligurski E."/>
            <person name="Medina S."/>
            <person name="Paddock L."/>
            <person name="Mostad J."/>
        </authorList>
    </citation>
    <scope>NUCLEOTIDE SEQUENCE [LARGE SCALE GENOMIC DNA]</scope>
    <source>
        <strain evidence="2 3">SL.3.17</strain>
    </source>
</reference>
<keyword evidence="3" id="KW-1185">Reference proteome</keyword>
<dbReference type="Gene3D" id="3.20.20.140">
    <property type="entry name" value="Metal-dependent hydrolases"/>
    <property type="match status" value="1"/>
</dbReference>
<dbReference type="RefSeq" id="WP_256130572.1">
    <property type="nucleotide sequence ID" value="NZ_JANFXK010000001.1"/>
</dbReference>
<dbReference type="SUPFAM" id="SSF51338">
    <property type="entry name" value="Composite domain of metallo-dependent hydrolases"/>
    <property type="match status" value="1"/>
</dbReference>
<organism evidence="2 3">
    <name type="scientific">Anaerovorax odorimutans</name>
    <dbReference type="NCBI Taxonomy" id="109327"/>
    <lineage>
        <taxon>Bacteria</taxon>
        <taxon>Bacillati</taxon>
        <taxon>Bacillota</taxon>
        <taxon>Clostridia</taxon>
        <taxon>Peptostreptococcales</taxon>
        <taxon>Anaerovoracaceae</taxon>
        <taxon>Anaerovorax</taxon>
    </lineage>
</organism>
<protein>
    <submittedName>
        <fullName evidence="2">Amidohydrolase</fullName>
    </submittedName>
</protein>
<dbReference type="InterPro" id="IPR013108">
    <property type="entry name" value="Amidohydro_3"/>
</dbReference>
<dbReference type="PANTHER" id="PTHR22642:SF22">
    <property type="entry name" value="EXOENZYMES REGULATORY PROTEIN AEPA"/>
    <property type="match status" value="1"/>
</dbReference>
<dbReference type="PANTHER" id="PTHR22642">
    <property type="entry name" value="IMIDAZOLONEPROPIONASE"/>
    <property type="match status" value="1"/>
</dbReference>
<dbReference type="SUPFAM" id="SSF51556">
    <property type="entry name" value="Metallo-dependent hydrolases"/>
    <property type="match status" value="1"/>
</dbReference>
<accession>A0ABT1RJL7</accession>
<proteinExistence type="predicted"/>